<reference evidence="1" key="1">
    <citation type="submission" date="2019-09" db="EMBL/GenBank/DDBJ databases">
        <authorList>
            <person name="Zhang L."/>
        </authorList>
    </citation>
    <scope>NUCLEOTIDE SEQUENCE</scope>
</reference>
<dbReference type="Gramene" id="NC4G0140090.1">
    <property type="protein sequence ID" value="NC4G0140090.1:cds"/>
    <property type="gene ID" value="NC4G0140090"/>
</dbReference>
<dbReference type="Pfam" id="PF08284">
    <property type="entry name" value="RVP_2"/>
    <property type="match status" value="1"/>
</dbReference>
<evidence type="ECO:0000313" key="1">
    <source>
        <dbReference type="EMBL" id="VVW22941.1"/>
    </source>
</evidence>
<protein>
    <recommendedName>
        <fullName evidence="2">Peptidase A2 domain-containing protein</fullName>
    </recommendedName>
</protein>
<organism evidence="1">
    <name type="scientific">Nymphaea colorata</name>
    <name type="common">pocket water lily</name>
    <dbReference type="NCBI Taxonomy" id="210225"/>
    <lineage>
        <taxon>Eukaryota</taxon>
        <taxon>Viridiplantae</taxon>
        <taxon>Streptophyta</taxon>
        <taxon>Embryophyta</taxon>
        <taxon>Tracheophyta</taxon>
        <taxon>Spermatophyta</taxon>
        <taxon>Magnoliopsida</taxon>
        <taxon>Nymphaeales</taxon>
        <taxon>Nymphaeaceae</taxon>
        <taxon>Nymphaea</taxon>
    </lineage>
</organism>
<dbReference type="InterPro" id="IPR021109">
    <property type="entry name" value="Peptidase_aspartic_dom_sf"/>
</dbReference>
<proteinExistence type="predicted"/>
<sequence length="124" mass="13719">MSFHALAGDDALQVIRVEGKIKGHQINILMDIGSTHNFVCDKMAKACNYIVVDQPEFKVMVGTGSSLVCAGRYPQEAIEIQGQRFTVELFPLAMGGADVVLGIQWLQQISKVEWDFKNMSVTLM</sequence>
<gene>
    <name evidence="1" type="ORF">NYM_LOCUS17709</name>
</gene>
<evidence type="ECO:0008006" key="2">
    <source>
        <dbReference type="Google" id="ProtNLM"/>
    </source>
</evidence>
<accession>A0A5K1C6E3</accession>
<name>A0A5K1C6E3_9MAGN</name>
<dbReference type="SUPFAM" id="SSF50630">
    <property type="entry name" value="Acid proteases"/>
    <property type="match status" value="1"/>
</dbReference>
<dbReference type="CDD" id="cd00303">
    <property type="entry name" value="retropepsin_like"/>
    <property type="match status" value="1"/>
</dbReference>
<dbReference type="EMBL" id="LR721782">
    <property type="protein sequence ID" value="VVW22941.1"/>
    <property type="molecule type" value="Genomic_DNA"/>
</dbReference>
<dbReference type="AlphaFoldDB" id="A0A5K1C6E3"/>
<dbReference type="Gene3D" id="2.40.70.10">
    <property type="entry name" value="Acid Proteases"/>
    <property type="match status" value="1"/>
</dbReference>